<sequence length="286" mass="31084">MKIGVDLGGTKVKAGIEFNGEIIHQNTVFLQEKESMSATLEQLFDLIRPLTQHPIGSIGIGVPSVVDVEKGIVYNVANIPSWEKVALRDILEEEFNIPVYVNNDANCFSLGEHRYGVAQHYNSVVGMTIGTGLGSGIIIDNQLYNGSNCGAGEIGLLPYREHNLEYYAGSNFFEAIHGTTALLVSNAALDGDKKALRLWQEFGVHLGFAIKAAMYTYDPEAIVLGGSIAKAYSFFEGGMREALEDFAYPETLKRIKILQSQNDDIALLGAAALVLQDAKVPVSSLR</sequence>
<dbReference type="Pfam" id="PF00480">
    <property type="entry name" value="ROK"/>
    <property type="match status" value="1"/>
</dbReference>
<keyword evidence="2" id="KW-0808">Transferase</keyword>
<dbReference type="Proteomes" id="UP000541352">
    <property type="component" value="Unassembled WGS sequence"/>
</dbReference>
<evidence type="ECO:0000313" key="3">
    <source>
        <dbReference type="Proteomes" id="UP000541352"/>
    </source>
</evidence>
<comment type="similarity">
    <text evidence="1">Belongs to the ROK (NagC/XylR) family.</text>
</comment>
<proteinExistence type="inferred from homology"/>
<dbReference type="InterPro" id="IPR000600">
    <property type="entry name" value="ROK"/>
</dbReference>
<protein>
    <submittedName>
        <fullName evidence="2">Glucokinase</fullName>
        <ecNumber evidence="2">2.7.1.2</ecNumber>
    </submittedName>
</protein>
<keyword evidence="3" id="KW-1185">Reference proteome</keyword>
<dbReference type="RefSeq" id="WP_183973260.1">
    <property type="nucleotide sequence ID" value="NZ_JACIBY010000004.1"/>
</dbReference>
<dbReference type="PANTHER" id="PTHR18964:SF149">
    <property type="entry name" value="BIFUNCTIONAL UDP-N-ACETYLGLUCOSAMINE 2-EPIMERASE_N-ACETYLMANNOSAMINE KINASE"/>
    <property type="match status" value="1"/>
</dbReference>
<evidence type="ECO:0000313" key="2">
    <source>
        <dbReference type="EMBL" id="MBB3838115.1"/>
    </source>
</evidence>
<name>A0A7W5ZJ71_9BACT</name>
<dbReference type="AlphaFoldDB" id="A0A7W5ZJ71"/>
<dbReference type="SUPFAM" id="SSF53067">
    <property type="entry name" value="Actin-like ATPase domain"/>
    <property type="match status" value="1"/>
</dbReference>
<dbReference type="Gene3D" id="3.30.420.40">
    <property type="match status" value="2"/>
</dbReference>
<dbReference type="EC" id="2.7.1.2" evidence="2"/>
<keyword evidence="2" id="KW-0418">Kinase</keyword>
<evidence type="ECO:0000256" key="1">
    <source>
        <dbReference type="ARBA" id="ARBA00006479"/>
    </source>
</evidence>
<reference evidence="2 3" key="1">
    <citation type="submission" date="2020-08" db="EMBL/GenBank/DDBJ databases">
        <title>Genomic Encyclopedia of Type Strains, Phase IV (KMG-IV): sequencing the most valuable type-strain genomes for metagenomic binning, comparative biology and taxonomic classification.</title>
        <authorList>
            <person name="Goeker M."/>
        </authorList>
    </citation>
    <scope>NUCLEOTIDE SEQUENCE [LARGE SCALE GENOMIC DNA]</scope>
    <source>
        <strain evidence="2 3">DSM 17976</strain>
    </source>
</reference>
<dbReference type="GO" id="GO:0004340">
    <property type="term" value="F:glucokinase activity"/>
    <property type="evidence" value="ECO:0007669"/>
    <property type="project" value="UniProtKB-EC"/>
</dbReference>
<gene>
    <name evidence="2" type="ORF">FHS57_002120</name>
</gene>
<organism evidence="2 3">
    <name type="scientific">Runella defluvii</name>
    <dbReference type="NCBI Taxonomy" id="370973"/>
    <lineage>
        <taxon>Bacteria</taxon>
        <taxon>Pseudomonadati</taxon>
        <taxon>Bacteroidota</taxon>
        <taxon>Cytophagia</taxon>
        <taxon>Cytophagales</taxon>
        <taxon>Spirosomataceae</taxon>
        <taxon>Runella</taxon>
    </lineage>
</organism>
<dbReference type="PANTHER" id="PTHR18964">
    <property type="entry name" value="ROK (REPRESSOR, ORF, KINASE) FAMILY"/>
    <property type="match status" value="1"/>
</dbReference>
<dbReference type="CDD" id="cd23763">
    <property type="entry name" value="ASKHA_ATPase_ROK"/>
    <property type="match status" value="1"/>
</dbReference>
<dbReference type="InterPro" id="IPR043129">
    <property type="entry name" value="ATPase_NBD"/>
</dbReference>
<dbReference type="EMBL" id="JACIBY010000004">
    <property type="protein sequence ID" value="MBB3838115.1"/>
    <property type="molecule type" value="Genomic_DNA"/>
</dbReference>
<accession>A0A7W5ZJ71</accession>
<comment type="caution">
    <text evidence="2">The sequence shown here is derived from an EMBL/GenBank/DDBJ whole genome shotgun (WGS) entry which is preliminary data.</text>
</comment>